<dbReference type="EC" id="1.8.7.1" evidence="10"/>
<comment type="caution">
    <text evidence="10">The sequence shown here is derived from an EMBL/GenBank/DDBJ whole genome shotgun (WGS) entry which is preliminary data.</text>
</comment>
<evidence type="ECO:0000259" key="9">
    <source>
        <dbReference type="Pfam" id="PF03460"/>
    </source>
</evidence>
<dbReference type="Gene3D" id="3.90.480.20">
    <property type="match status" value="1"/>
</dbReference>
<dbReference type="GO" id="GO:0051539">
    <property type="term" value="F:4 iron, 4 sulfur cluster binding"/>
    <property type="evidence" value="ECO:0007669"/>
    <property type="project" value="UniProtKB-KW"/>
</dbReference>
<evidence type="ECO:0000259" key="8">
    <source>
        <dbReference type="Pfam" id="PF01077"/>
    </source>
</evidence>
<dbReference type="EMBL" id="JACCCW010000002">
    <property type="protein sequence ID" value="NYF80525.1"/>
    <property type="molecule type" value="Genomic_DNA"/>
</dbReference>
<evidence type="ECO:0000256" key="1">
    <source>
        <dbReference type="ARBA" id="ARBA00010429"/>
    </source>
</evidence>
<keyword evidence="11" id="KW-1185">Reference proteome</keyword>
<feature type="domain" description="Nitrite/Sulfite reductase ferredoxin-like" evidence="9">
    <location>
        <begin position="80"/>
        <end position="141"/>
    </location>
</feature>
<sequence length="576" mass="62998">MSEVVPTAAAVKETKAQKSERLKLAKNPWEAWDEVREFAKQGRDAVLPEWTGLYFKWWGVYTQGDGLGVTGGANGEGKASEYFMMRIGMPNGMLTSHQARVIGELTQKHARNLADITTRQNIQLHWLSISSLVEVVDALTEIGLSPKGACGDVVRNVTGCPIAGLDSHELLDASPLAAEIAHLLTANPEFYNLPRKFKITASGCPVWCSFPEINDVALTAIKRTVNGIDEVGYTLRVGGGLSTEPHMAVRIPAFIPQDKAIEVVTAIVRIFKEQTDLRENRTRARIKYLFMRHGWTAESMLEAIEAKLGYKLDPSPVSEDIIPADVYRDHVGITPQKQPGLSAVGAAVLNGRLSGEQLIKLADLADKYGDGHLRATIGQNILLVNIPNAQTANLVVELNTLGLHVDTSAFWRGAVACTGTEFCKLAIAETKGFNKWLVSELEERLPGFDQQVRLHVTGCTNSCGQHWIADIGLEGKKLKKDGKLVDAFYFCVGGSVGKYAAPARQIGYRAAAEDCPEAIERLLRGYLTLRQPGEDLRSYFHRTDDDTLRAQLAGTIIDPVERDPSPVGASRHAPAE</sequence>
<dbReference type="InterPro" id="IPR051329">
    <property type="entry name" value="NIR_SIR_4Fe-4S"/>
</dbReference>
<dbReference type="InterPro" id="IPR045854">
    <property type="entry name" value="NO2/SO3_Rdtase_4Fe4S_sf"/>
</dbReference>
<accession>A0A7Y9PIH2</accession>
<keyword evidence="2" id="KW-0004">4Fe-4S</keyword>
<dbReference type="AlphaFoldDB" id="A0A7Y9PIH2"/>
<comment type="similarity">
    <text evidence="1">Belongs to the nitrite and sulfite reductase 4Fe-4S domain family.</text>
</comment>
<dbReference type="NCBIfam" id="TIGR02435">
    <property type="entry name" value="CobG"/>
    <property type="match status" value="1"/>
</dbReference>
<dbReference type="GO" id="GO:0050311">
    <property type="term" value="F:sulfite reductase (ferredoxin) activity"/>
    <property type="evidence" value="ECO:0007669"/>
    <property type="project" value="UniProtKB-EC"/>
</dbReference>
<protein>
    <submittedName>
        <fullName evidence="10">Sulfite reductase (Ferredoxin)</fullName>
        <ecNumber evidence="10">1.8.7.1</ecNumber>
    </submittedName>
</protein>
<dbReference type="GO" id="GO:0046872">
    <property type="term" value="F:metal ion binding"/>
    <property type="evidence" value="ECO:0007669"/>
    <property type="project" value="UniProtKB-KW"/>
</dbReference>
<dbReference type="InterPro" id="IPR005117">
    <property type="entry name" value="NiRdtase/SiRdtase_haem-b_fer"/>
</dbReference>
<dbReference type="InterPro" id="IPR036136">
    <property type="entry name" value="Nit/Sulf_reduc_fer-like_dom_sf"/>
</dbReference>
<name>A0A7Y9PIH2_9BACT</name>
<evidence type="ECO:0000313" key="11">
    <source>
        <dbReference type="Proteomes" id="UP000589520"/>
    </source>
</evidence>
<dbReference type="Proteomes" id="UP000589520">
    <property type="component" value="Unassembled WGS sequence"/>
</dbReference>
<dbReference type="PRINTS" id="PR00397">
    <property type="entry name" value="SIROHAEM"/>
</dbReference>
<keyword evidence="3" id="KW-0349">Heme</keyword>
<evidence type="ECO:0000256" key="3">
    <source>
        <dbReference type="ARBA" id="ARBA00022617"/>
    </source>
</evidence>
<keyword evidence="6" id="KW-0408">Iron</keyword>
<dbReference type="PANTHER" id="PTHR32439:SF0">
    <property type="entry name" value="FERREDOXIN--NITRITE REDUCTASE, CHLOROPLASTIC"/>
    <property type="match status" value="1"/>
</dbReference>
<dbReference type="SUPFAM" id="SSF56014">
    <property type="entry name" value="Nitrite and sulphite reductase 4Fe-4S domain-like"/>
    <property type="match status" value="2"/>
</dbReference>
<dbReference type="RefSeq" id="WP_179491998.1">
    <property type="nucleotide sequence ID" value="NZ_JACCCW010000002.1"/>
</dbReference>
<dbReference type="Pfam" id="PF01077">
    <property type="entry name" value="NIR_SIR"/>
    <property type="match status" value="2"/>
</dbReference>
<dbReference type="PANTHER" id="PTHR32439">
    <property type="entry name" value="FERREDOXIN--NITRITE REDUCTASE, CHLOROPLASTIC"/>
    <property type="match status" value="1"/>
</dbReference>
<organism evidence="10 11">
    <name type="scientific">Granulicella arctica</name>
    <dbReference type="NCBI Taxonomy" id="940613"/>
    <lineage>
        <taxon>Bacteria</taxon>
        <taxon>Pseudomonadati</taxon>
        <taxon>Acidobacteriota</taxon>
        <taxon>Terriglobia</taxon>
        <taxon>Terriglobales</taxon>
        <taxon>Acidobacteriaceae</taxon>
        <taxon>Granulicella</taxon>
    </lineage>
</organism>
<evidence type="ECO:0000256" key="2">
    <source>
        <dbReference type="ARBA" id="ARBA00022485"/>
    </source>
</evidence>
<dbReference type="InterPro" id="IPR006066">
    <property type="entry name" value="NO2/SO3_Rdtase_FeS/sirohaem_BS"/>
</dbReference>
<evidence type="ECO:0000313" key="10">
    <source>
        <dbReference type="EMBL" id="NYF80525.1"/>
    </source>
</evidence>
<dbReference type="InterPro" id="IPR012798">
    <property type="entry name" value="Cbl_synth_CobG-like"/>
</dbReference>
<dbReference type="Gene3D" id="3.30.413.10">
    <property type="entry name" value="Sulfite Reductase Hemoprotein, domain 1"/>
    <property type="match status" value="2"/>
</dbReference>
<dbReference type="InterPro" id="IPR006067">
    <property type="entry name" value="NO2/SO3_Rdtase_4Fe4S_dom"/>
</dbReference>
<feature type="domain" description="Nitrite/Sulfite reductase ferredoxin-like" evidence="9">
    <location>
        <begin position="335"/>
        <end position="399"/>
    </location>
</feature>
<proteinExistence type="inferred from homology"/>
<dbReference type="SUPFAM" id="SSF55124">
    <property type="entry name" value="Nitrite/Sulfite reductase N-terminal domain-like"/>
    <property type="match status" value="2"/>
</dbReference>
<evidence type="ECO:0000256" key="7">
    <source>
        <dbReference type="ARBA" id="ARBA00023014"/>
    </source>
</evidence>
<keyword evidence="5 10" id="KW-0560">Oxidoreductase</keyword>
<gene>
    <name evidence="10" type="ORF">HDF17_002845</name>
</gene>
<evidence type="ECO:0000256" key="5">
    <source>
        <dbReference type="ARBA" id="ARBA00023002"/>
    </source>
</evidence>
<keyword evidence="4" id="KW-0479">Metal-binding</keyword>
<dbReference type="Pfam" id="PF03460">
    <property type="entry name" value="NIR_SIR_ferr"/>
    <property type="match status" value="2"/>
</dbReference>
<keyword evidence="7" id="KW-0411">Iron-sulfur</keyword>
<dbReference type="PROSITE" id="PS00365">
    <property type="entry name" value="NIR_SIR"/>
    <property type="match status" value="2"/>
</dbReference>
<reference evidence="10 11" key="1">
    <citation type="submission" date="2020-07" db="EMBL/GenBank/DDBJ databases">
        <title>Genomic Encyclopedia of Type Strains, Phase IV (KMG-V): Genome sequencing to study the core and pangenomes of soil and plant-associated prokaryotes.</title>
        <authorList>
            <person name="Whitman W."/>
        </authorList>
    </citation>
    <scope>NUCLEOTIDE SEQUENCE [LARGE SCALE GENOMIC DNA]</scope>
    <source>
        <strain evidence="10 11">X4EP2</strain>
    </source>
</reference>
<evidence type="ECO:0000256" key="4">
    <source>
        <dbReference type="ARBA" id="ARBA00022723"/>
    </source>
</evidence>
<evidence type="ECO:0000256" key="6">
    <source>
        <dbReference type="ARBA" id="ARBA00023004"/>
    </source>
</evidence>
<feature type="domain" description="Nitrite/sulphite reductase 4Fe-4S" evidence="8">
    <location>
        <begin position="412"/>
        <end position="527"/>
    </location>
</feature>
<dbReference type="GO" id="GO:0020037">
    <property type="term" value="F:heme binding"/>
    <property type="evidence" value="ECO:0007669"/>
    <property type="project" value="InterPro"/>
</dbReference>
<feature type="domain" description="Nitrite/sulphite reductase 4Fe-4S" evidence="8">
    <location>
        <begin position="150"/>
        <end position="309"/>
    </location>
</feature>